<protein>
    <submittedName>
        <fullName evidence="2">Uncharacterized protein</fullName>
    </submittedName>
</protein>
<name>A0A381V048_9ZZZZ</name>
<accession>A0A381V048</accession>
<reference evidence="2" key="1">
    <citation type="submission" date="2018-05" db="EMBL/GenBank/DDBJ databases">
        <authorList>
            <person name="Lanie J.A."/>
            <person name="Ng W.-L."/>
            <person name="Kazmierczak K.M."/>
            <person name="Andrzejewski T.M."/>
            <person name="Davidsen T.M."/>
            <person name="Wayne K.J."/>
            <person name="Tettelin H."/>
            <person name="Glass J.I."/>
            <person name="Rusch D."/>
            <person name="Podicherti R."/>
            <person name="Tsui H.-C.T."/>
            <person name="Winkler M.E."/>
        </authorList>
    </citation>
    <scope>NUCLEOTIDE SEQUENCE</scope>
</reference>
<proteinExistence type="predicted"/>
<evidence type="ECO:0000256" key="1">
    <source>
        <dbReference type="SAM" id="MobiDB-lite"/>
    </source>
</evidence>
<feature type="region of interest" description="Disordered" evidence="1">
    <location>
        <begin position="14"/>
        <end position="38"/>
    </location>
</feature>
<sequence length="38" mass="4140">MAVVFQGNGTTELYGRLDQAGTSPGMQTEPVDDFDFPF</sequence>
<organism evidence="2">
    <name type="scientific">marine metagenome</name>
    <dbReference type="NCBI Taxonomy" id="408172"/>
    <lineage>
        <taxon>unclassified sequences</taxon>
        <taxon>metagenomes</taxon>
        <taxon>ecological metagenomes</taxon>
    </lineage>
</organism>
<dbReference type="AlphaFoldDB" id="A0A381V048"/>
<gene>
    <name evidence="2" type="ORF">METZ01_LOCUS86195</name>
</gene>
<dbReference type="EMBL" id="UINC01007442">
    <property type="protein sequence ID" value="SVA33341.1"/>
    <property type="molecule type" value="Genomic_DNA"/>
</dbReference>
<evidence type="ECO:0000313" key="2">
    <source>
        <dbReference type="EMBL" id="SVA33341.1"/>
    </source>
</evidence>